<keyword evidence="3" id="KW-0862">Zinc</keyword>
<accession>A0ABN8MCK7</accession>
<feature type="region of interest" description="Disordered" evidence="5">
    <location>
        <begin position="1"/>
        <end position="21"/>
    </location>
</feature>
<evidence type="ECO:0000256" key="3">
    <source>
        <dbReference type="ARBA" id="ARBA00022833"/>
    </source>
</evidence>
<keyword evidence="1" id="KW-0479">Metal-binding</keyword>
<dbReference type="EMBL" id="CALNXI010000449">
    <property type="protein sequence ID" value="CAH3027388.1"/>
    <property type="molecule type" value="Genomic_DNA"/>
</dbReference>
<evidence type="ECO:0000256" key="2">
    <source>
        <dbReference type="ARBA" id="ARBA00022771"/>
    </source>
</evidence>
<dbReference type="SUPFAM" id="SSF118310">
    <property type="entry name" value="AN1-like Zinc finger"/>
    <property type="match status" value="1"/>
</dbReference>
<dbReference type="Gene3D" id="4.10.1110.10">
    <property type="entry name" value="AN1-like Zinc finger"/>
    <property type="match status" value="1"/>
</dbReference>
<sequence>FCSKDHRAKTSHSCTSNDQEDQGNMAKCGALSSEYQECAIEDCRSCDLVPVLCEHCHNNYCVRHRHQTDHKCSALPDKQARIKPEDRIKEIIGKELNKEKKGPGGMRNERRAAKVALMKIKMKAIGDPSVPQDERVYLRVLMPLGNKEREQPMFFSKYWTIGKIIDKIAVAAKLKNENNVNLTEKVRRDNLHLFLPQILVKPGLNGLKAATPLKLRLINRNTGELLTLQDTLEYLLAHDDEPLLNGSTVIMEYVDKNLSSVLPDLDKYPR</sequence>
<evidence type="ECO:0000259" key="6">
    <source>
        <dbReference type="PROSITE" id="PS51039"/>
    </source>
</evidence>
<dbReference type="SMART" id="SM00154">
    <property type="entry name" value="ZnF_AN1"/>
    <property type="match status" value="1"/>
</dbReference>
<protein>
    <recommendedName>
        <fullName evidence="6">AN1-type domain-containing protein</fullName>
    </recommendedName>
</protein>
<dbReference type="Proteomes" id="UP001159427">
    <property type="component" value="Unassembled WGS sequence"/>
</dbReference>
<dbReference type="Pfam" id="PF01428">
    <property type="entry name" value="zf-AN1"/>
    <property type="match status" value="1"/>
</dbReference>
<keyword evidence="8" id="KW-1185">Reference proteome</keyword>
<name>A0ABN8MCK7_9CNID</name>
<feature type="non-terminal residue" evidence="7">
    <location>
        <position position="1"/>
    </location>
</feature>
<proteinExistence type="predicted"/>
<evidence type="ECO:0000313" key="7">
    <source>
        <dbReference type="EMBL" id="CAH3027388.1"/>
    </source>
</evidence>
<evidence type="ECO:0000256" key="4">
    <source>
        <dbReference type="PROSITE-ProRule" id="PRU00449"/>
    </source>
</evidence>
<dbReference type="Pfam" id="PF25327">
    <property type="entry name" value="UBL_ZFAND1"/>
    <property type="match status" value="1"/>
</dbReference>
<comment type="caution">
    <text evidence="7">The sequence shown here is derived from an EMBL/GenBank/DDBJ whole genome shotgun (WGS) entry which is preliminary data.</text>
</comment>
<dbReference type="InterPro" id="IPR057358">
    <property type="entry name" value="UBL_ZFAND1-like"/>
</dbReference>
<organism evidence="7 8">
    <name type="scientific">Porites evermanni</name>
    <dbReference type="NCBI Taxonomy" id="104178"/>
    <lineage>
        <taxon>Eukaryota</taxon>
        <taxon>Metazoa</taxon>
        <taxon>Cnidaria</taxon>
        <taxon>Anthozoa</taxon>
        <taxon>Hexacorallia</taxon>
        <taxon>Scleractinia</taxon>
        <taxon>Fungiina</taxon>
        <taxon>Poritidae</taxon>
        <taxon>Porites</taxon>
    </lineage>
</organism>
<keyword evidence="2 4" id="KW-0863">Zinc-finger</keyword>
<feature type="domain" description="AN1-type" evidence="6">
    <location>
        <begin position="32"/>
        <end position="80"/>
    </location>
</feature>
<feature type="compositionally biased region" description="Basic residues" evidence="5">
    <location>
        <begin position="1"/>
        <end position="10"/>
    </location>
</feature>
<dbReference type="InterPro" id="IPR035896">
    <property type="entry name" value="AN1-like_Znf"/>
</dbReference>
<evidence type="ECO:0000256" key="1">
    <source>
        <dbReference type="ARBA" id="ARBA00022723"/>
    </source>
</evidence>
<evidence type="ECO:0000313" key="8">
    <source>
        <dbReference type="Proteomes" id="UP001159427"/>
    </source>
</evidence>
<dbReference type="PANTHER" id="PTHR14677">
    <property type="entry name" value="ARSENITE INDUCUBLE RNA ASSOCIATED PROTEIN AIP-1-RELATED"/>
    <property type="match status" value="1"/>
</dbReference>
<dbReference type="InterPro" id="IPR000058">
    <property type="entry name" value="Znf_AN1"/>
</dbReference>
<gene>
    <name evidence="7" type="ORF">PEVE_00031413</name>
</gene>
<dbReference type="PROSITE" id="PS51039">
    <property type="entry name" value="ZF_AN1"/>
    <property type="match status" value="1"/>
</dbReference>
<evidence type="ECO:0000256" key="5">
    <source>
        <dbReference type="SAM" id="MobiDB-lite"/>
    </source>
</evidence>
<reference evidence="7 8" key="1">
    <citation type="submission" date="2022-05" db="EMBL/GenBank/DDBJ databases">
        <authorList>
            <consortium name="Genoscope - CEA"/>
            <person name="William W."/>
        </authorList>
    </citation>
    <scope>NUCLEOTIDE SEQUENCE [LARGE SCALE GENOMIC DNA]</scope>
</reference>
<dbReference type="PANTHER" id="PTHR14677:SF37">
    <property type="entry name" value="AN1-TYPE ZINC FINGER PROTEIN 1"/>
    <property type="match status" value="1"/>
</dbReference>